<dbReference type="PATRIC" id="fig|1000588.3.peg.1071"/>
<proteinExistence type="predicted"/>
<dbReference type="AlphaFoldDB" id="F9LXF4"/>
<reference evidence="1 2" key="1">
    <citation type="submission" date="2011-05" db="EMBL/GenBank/DDBJ databases">
        <authorList>
            <person name="Durkin A.S."/>
            <person name="Radune D."/>
            <person name="Hostetler J."/>
            <person name="Torralba M."/>
            <person name="Gillis M."/>
            <person name="Methe B."/>
            <person name="Sutton G."/>
            <person name="Nelson K.E."/>
        </authorList>
    </citation>
    <scope>NUCLEOTIDE SEQUENCE [LARGE SCALE GENOMIC DNA]</scope>
    <source>
        <strain evidence="1 2">SK95</strain>
    </source>
</reference>
<accession>F9LXF4</accession>
<evidence type="ECO:0000313" key="2">
    <source>
        <dbReference type="Proteomes" id="UP000003858"/>
    </source>
</evidence>
<evidence type="ECO:0000313" key="1">
    <source>
        <dbReference type="EMBL" id="EGU65704.1"/>
    </source>
</evidence>
<comment type="caution">
    <text evidence="1">The sequence shown here is derived from an EMBL/GenBank/DDBJ whole genome shotgun (WGS) entry which is preliminary data.</text>
</comment>
<name>F9LXF4_STROR</name>
<organism evidence="1 2">
    <name type="scientific">Streptococcus mitis bv. 2 str. SK95</name>
    <dbReference type="NCBI Taxonomy" id="1000588"/>
    <lineage>
        <taxon>Bacteria</taxon>
        <taxon>Bacillati</taxon>
        <taxon>Bacillota</taxon>
        <taxon>Bacilli</taxon>
        <taxon>Lactobacillales</taxon>
        <taxon>Streptococcaceae</taxon>
        <taxon>Streptococcus</taxon>
    </lineage>
</organism>
<dbReference type="OrthoDB" id="9811097at2"/>
<dbReference type="Proteomes" id="UP000003858">
    <property type="component" value="Unassembled WGS sequence"/>
</dbReference>
<sequence>MDGPIACDAPTVTESELQEATLKVINQLVHCSDSVLQTLTKNIERVLAEDSSEGMERINMLMKEKQKELFILARAKKD</sequence>
<dbReference type="RefSeq" id="WP_004243681.1">
    <property type="nucleotide sequence ID" value="NZ_AFUB01000040.1"/>
</dbReference>
<dbReference type="EMBL" id="AFUB01000040">
    <property type="protein sequence ID" value="EGU65704.1"/>
    <property type="molecule type" value="Genomic_DNA"/>
</dbReference>
<gene>
    <name evidence="1" type="ORF">HMPREF9965_1320</name>
</gene>
<protein>
    <submittedName>
        <fullName evidence="1">Conserved domain protein</fullName>
    </submittedName>
</protein>